<comment type="caution">
    <text evidence="8">The sequence shown here is derived from an EMBL/GenBank/DDBJ whole genome shotgun (WGS) entry which is preliminary data.</text>
</comment>
<evidence type="ECO:0000259" key="7">
    <source>
        <dbReference type="Pfam" id="PF17900"/>
    </source>
</evidence>
<dbReference type="InterPro" id="IPR045357">
    <property type="entry name" value="Aminopeptidase_N-like_N"/>
</dbReference>
<keyword evidence="9" id="KW-1185">Reference proteome</keyword>
<accession>A0ABS6SAD7</accession>
<evidence type="ECO:0000259" key="5">
    <source>
        <dbReference type="Pfam" id="PF11940"/>
    </source>
</evidence>
<gene>
    <name evidence="8" type="primary">pepN</name>
    <name evidence="8" type="ORF">KCG44_00980</name>
</gene>
<proteinExistence type="predicted"/>
<dbReference type="Proteomes" id="UP000722336">
    <property type="component" value="Unassembled WGS sequence"/>
</dbReference>
<dbReference type="Pfam" id="PF17900">
    <property type="entry name" value="Peptidase_M1_N"/>
    <property type="match status" value="1"/>
</dbReference>
<dbReference type="Pfam" id="PF01433">
    <property type="entry name" value="Peptidase_M1"/>
    <property type="match status" value="1"/>
</dbReference>
<dbReference type="CDD" id="cd09600">
    <property type="entry name" value="M1_APN"/>
    <property type="match status" value="1"/>
</dbReference>
<keyword evidence="1 8" id="KW-0645">Protease</keyword>
<feature type="domain" description="Peptidase M1 alanyl aminopeptidase C-terminal" evidence="6">
    <location>
        <begin position="556"/>
        <end position="872"/>
    </location>
</feature>
<evidence type="ECO:0000259" key="4">
    <source>
        <dbReference type="Pfam" id="PF01433"/>
    </source>
</evidence>
<feature type="domain" description="Aminopeptidase N-like N-terminal" evidence="7">
    <location>
        <begin position="59"/>
        <end position="198"/>
    </location>
</feature>
<dbReference type="EMBL" id="JAGSPA010000001">
    <property type="protein sequence ID" value="MBV7255350.1"/>
    <property type="molecule type" value="Genomic_DNA"/>
</dbReference>
<evidence type="ECO:0000259" key="6">
    <source>
        <dbReference type="Pfam" id="PF17432"/>
    </source>
</evidence>
<name>A0ABS6SAD7_9SPHN</name>
<dbReference type="PANTHER" id="PTHR46322">
    <property type="entry name" value="PUROMYCIN-SENSITIVE AMINOPEPTIDASE"/>
    <property type="match status" value="1"/>
</dbReference>
<dbReference type="InterPro" id="IPR035414">
    <property type="entry name" value="Peptidase_M1_pepN_Ig-like"/>
</dbReference>
<protein>
    <recommendedName>
        <fullName evidence="2">Aminopeptidase N</fullName>
        <ecNumber evidence="2">3.4.11.2</ecNumber>
    </recommendedName>
</protein>
<organism evidence="8 9">
    <name type="scientific">Pacificimonas pallii</name>
    <dbReference type="NCBI Taxonomy" id="2827236"/>
    <lineage>
        <taxon>Bacteria</taxon>
        <taxon>Pseudomonadati</taxon>
        <taxon>Pseudomonadota</taxon>
        <taxon>Alphaproteobacteria</taxon>
        <taxon>Sphingomonadales</taxon>
        <taxon>Sphingosinicellaceae</taxon>
        <taxon>Pacificimonas</taxon>
    </lineage>
</organism>
<feature type="region of interest" description="Disordered" evidence="3">
    <location>
        <begin position="1"/>
        <end position="20"/>
    </location>
</feature>
<keyword evidence="8" id="KW-0378">Hydrolase</keyword>
<dbReference type="GO" id="GO:0016285">
    <property type="term" value="F:alanyl aminopeptidase activity"/>
    <property type="evidence" value="ECO:0007669"/>
    <property type="project" value="UniProtKB-EC"/>
</dbReference>
<evidence type="ECO:0000256" key="3">
    <source>
        <dbReference type="SAM" id="MobiDB-lite"/>
    </source>
</evidence>
<dbReference type="EC" id="3.4.11.2" evidence="2"/>
<feature type="domain" description="Peptidase M1 alanyl aminopeptidase Ig-like fold" evidence="5">
    <location>
        <begin position="456"/>
        <end position="549"/>
    </location>
</feature>
<keyword evidence="1 8" id="KW-0031">Aminopeptidase</keyword>
<feature type="domain" description="Peptidase M1 membrane alanine aminopeptidase" evidence="4">
    <location>
        <begin position="238"/>
        <end position="451"/>
    </location>
</feature>
<dbReference type="InterPro" id="IPR024601">
    <property type="entry name" value="Peptidase_M1_pepN_C"/>
</dbReference>
<reference evidence="8 9" key="1">
    <citation type="submission" date="2021-04" db="EMBL/GenBank/DDBJ databases">
        <authorList>
            <person name="Pira H."/>
            <person name="Risdian C."/>
            <person name="Wink J."/>
        </authorList>
    </citation>
    <scope>NUCLEOTIDE SEQUENCE [LARGE SCALE GENOMIC DNA]</scope>
    <source>
        <strain evidence="8 9">WHA3</strain>
    </source>
</reference>
<sequence>MDILPADASPPPQASHITHRKDYQPPAWLVPDAALTFDLGAKRTKVSARLNVVRGAGPRGPLILNAEALELLSVSVGGRKLSADDYSYADDRLTLVIEGDEAVVETEVRIAPDRNTQLMGLYASGGILCTQCEAEGFRRITPFPDRPDILSRYTVTLRADRTDYPVLLSNGDPGELRDLGDGRHEIMWTDPHPKPCYLFAAVAGKLAALKDSFTTMSGRIVALGIWVRPGDEPRCQHAMRALKDSMAWDERTYGREYDLDVFNIVAVDDFNFGAMENKGLNIFNSKYVLADRETATDTDFDNIAAIVAHEYFHNWTGNRITCRDWFQLSLKEGLTVFRDQSFSADHGSAAVKRIQDVRTLRIAQFAEDAGPLAHSIRPDSYQEISNFYTSTIYNKGAEVIRMMATLAGAERYRAGTDLYFERHDGEAATCEDWISAIEDGAALDLSQFRRWYTQAGTPTVNATLTHDADARTATLTLSQDLPNVPNAGGRKPMHIPLKTALFGRESGARLGKERLIELKDAAVQIDFGGIEETPILSINRAFSAPVSVKATRAPGELAFLSAHDDDPFARYEAMQELMSDWLVKRARGEGEDAAAIIDAVTRTLDDQSLDDAFRAEAILTPADTLIVDRIGTDVSPRAVVQARRTLRKTMLSGAGHERLMRIIESGRGGSFDLSPEAKGKRRLRAVALGLLFADPGEEAIAAAAALYDKADNMTDRMAAMTALAGSDTAERVRVLADFHARFRSDANVIDKWFTVQAMAETGDPLATTQHLMAHEDYSASNPNRFRALIGGFAANMPGFHAEGGAGYRFLADQILTVDRINPQTAARFVAPLGRWRRFRQDDAAAMRAELQRMLDAPGLSKDVREMAEKSLA</sequence>
<dbReference type="InterPro" id="IPR012779">
    <property type="entry name" value="Peptidase_M1_pepN"/>
</dbReference>
<evidence type="ECO:0000256" key="1">
    <source>
        <dbReference type="ARBA" id="ARBA00022438"/>
    </source>
</evidence>
<dbReference type="NCBIfam" id="TIGR02414">
    <property type="entry name" value="pepN_proteo"/>
    <property type="match status" value="1"/>
</dbReference>
<dbReference type="Pfam" id="PF11940">
    <property type="entry name" value="DUF3458"/>
    <property type="match status" value="1"/>
</dbReference>
<dbReference type="InterPro" id="IPR014782">
    <property type="entry name" value="Peptidase_M1_dom"/>
</dbReference>
<evidence type="ECO:0000256" key="2">
    <source>
        <dbReference type="NCBIfam" id="TIGR02414"/>
    </source>
</evidence>
<dbReference type="Pfam" id="PF17432">
    <property type="entry name" value="DUF3458_C"/>
    <property type="match status" value="1"/>
</dbReference>
<evidence type="ECO:0000313" key="8">
    <source>
        <dbReference type="EMBL" id="MBV7255350.1"/>
    </source>
</evidence>
<dbReference type="PANTHER" id="PTHR46322:SF1">
    <property type="entry name" value="PUROMYCIN-SENSITIVE AMINOPEPTIDASE"/>
    <property type="match status" value="1"/>
</dbReference>
<evidence type="ECO:0000313" key="9">
    <source>
        <dbReference type="Proteomes" id="UP000722336"/>
    </source>
</evidence>
<dbReference type="RefSeq" id="WP_218443645.1">
    <property type="nucleotide sequence ID" value="NZ_JAGSPA010000001.1"/>
</dbReference>